<dbReference type="GO" id="GO:0005525">
    <property type="term" value="F:GTP binding"/>
    <property type="evidence" value="ECO:0007669"/>
    <property type="project" value="UniProtKB-KW"/>
</dbReference>
<dbReference type="AlphaFoldDB" id="A0A2M6ZFT2"/>
<dbReference type="Pfam" id="PF16360">
    <property type="entry name" value="GTP-bdg_M"/>
    <property type="match status" value="1"/>
</dbReference>
<feature type="non-terminal residue" evidence="8">
    <location>
        <position position="314"/>
    </location>
</feature>
<keyword evidence="5" id="KW-0460">Magnesium</keyword>
<evidence type="ECO:0000259" key="7">
    <source>
        <dbReference type="PROSITE" id="PS51705"/>
    </source>
</evidence>
<name>A0A2M6ZFT2_9BACT</name>
<dbReference type="Gene3D" id="3.40.50.300">
    <property type="entry name" value="P-loop containing nucleotide triphosphate hydrolases"/>
    <property type="match status" value="1"/>
</dbReference>
<dbReference type="InterPro" id="IPR030394">
    <property type="entry name" value="G_HFLX_dom"/>
</dbReference>
<dbReference type="InterPro" id="IPR042108">
    <property type="entry name" value="GTPase_HflX_N_sf"/>
</dbReference>
<dbReference type="EMBL" id="PEWN01000085">
    <property type="protein sequence ID" value="PIU51263.1"/>
    <property type="molecule type" value="Genomic_DNA"/>
</dbReference>
<evidence type="ECO:0000256" key="2">
    <source>
        <dbReference type="ARBA" id="ARBA00022490"/>
    </source>
</evidence>
<evidence type="ECO:0000256" key="6">
    <source>
        <dbReference type="ARBA" id="ARBA00023134"/>
    </source>
</evidence>
<dbReference type="InterPro" id="IPR032305">
    <property type="entry name" value="GTP-bd_M"/>
</dbReference>
<keyword evidence="3" id="KW-0479">Metal-binding</keyword>
<dbReference type="NCBIfam" id="TIGR03156">
    <property type="entry name" value="GTP_HflX"/>
    <property type="match status" value="1"/>
</dbReference>
<dbReference type="GO" id="GO:0046872">
    <property type="term" value="F:metal ion binding"/>
    <property type="evidence" value="ECO:0007669"/>
    <property type="project" value="UniProtKB-KW"/>
</dbReference>
<evidence type="ECO:0000256" key="1">
    <source>
        <dbReference type="ARBA" id="ARBA00004496"/>
    </source>
</evidence>
<dbReference type="PROSITE" id="PS51705">
    <property type="entry name" value="G_HFLX"/>
    <property type="match status" value="1"/>
</dbReference>
<dbReference type="SUPFAM" id="SSF52540">
    <property type="entry name" value="P-loop containing nucleoside triphosphate hydrolases"/>
    <property type="match status" value="1"/>
</dbReference>
<sequence length="314" mass="35488">MERAILIGLRDGNKEDLEELERLTVSAGAEVVDKIVQRRKRIHPAYYIGKGKTNQIAVHCQEANVNLVIFDADLSPAQQRNLEEIIKVKIIDRAGLILDIFAQRARTIEGKLQVELAQLMHLLPRLTGYGVLLSQLAGGIGTRGPGETKLEYDRRRIRQRIGVLKKEIENIRRRRAVQKEGRLHYLGGHCLVSLVGYTNTGKSTLLNVLSGARVFVDDKLFATLDPTTRKIKLPNHQEILLTDTVGFIRNLPHHLVAAFHSTLEEVRDADLLLNIVDISSYKMEEEMDAVCKVLEELEADKKPIITIFNKKDKI</sequence>
<dbReference type="FunFam" id="3.40.50.11060:FF:000001">
    <property type="entry name" value="GTPase HflX"/>
    <property type="match status" value="1"/>
</dbReference>
<dbReference type="CDD" id="cd01878">
    <property type="entry name" value="HflX"/>
    <property type="match status" value="1"/>
</dbReference>
<dbReference type="HAMAP" id="MF_00900">
    <property type="entry name" value="GTPase_HflX"/>
    <property type="match status" value="1"/>
</dbReference>
<dbReference type="Pfam" id="PF01926">
    <property type="entry name" value="MMR_HSR1"/>
    <property type="match status" value="1"/>
</dbReference>
<dbReference type="PANTHER" id="PTHR10229">
    <property type="entry name" value="GTP-BINDING PROTEIN HFLX"/>
    <property type="match status" value="1"/>
</dbReference>
<comment type="caution">
    <text evidence="8">The sequence shown here is derived from an EMBL/GenBank/DDBJ whole genome shotgun (WGS) entry which is preliminary data.</text>
</comment>
<dbReference type="InterPro" id="IPR025121">
    <property type="entry name" value="GTPase_HflX_N"/>
</dbReference>
<keyword evidence="4" id="KW-0547">Nucleotide-binding</keyword>
<organism evidence="8 9">
    <name type="scientific">Candidatus Desantisbacteria bacterium CG07_land_8_20_14_0_80_39_15</name>
    <dbReference type="NCBI Taxonomy" id="1974549"/>
    <lineage>
        <taxon>Bacteria</taxon>
        <taxon>Candidatus Desantisiibacteriota</taxon>
    </lineage>
</organism>
<gene>
    <name evidence="8" type="primary">hflX</name>
    <name evidence="8" type="ORF">COS91_05435</name>
</gene>
<dbReference type="InterPro" id="IPR027417">
    <property type="entry name" value="P-loop_NTPase"/>
</dbReference>
<dbReference type="InterPro" id="IPR006073">
    <property type="entry name" value="GTP-bd"/>
</dbReference>
<dbReference type="Gene3D" id="3.40.50.11060">
    <property type="entry name" value="GTPase HflX, N-terminal domain"/>
    <property type="match status" value="1"/>
</dbReference>
<dbReference type="GO" id="GO:0043022">
    <property type="term" value="F:ribosome binding"/>
    <property type="evidence" value="ECO:0007669"/>
    <property type="project" value="TreeGrafter"/>
</dbReference>
<evidence type="ECO:0000313" key="9">
    <source>
        <dbReference type="Proteomes" id="UP000229227"/>
    </source>
</evidence>
<reference evidence="9" key="1">
    <citation type="submission" date="2017-09" db="EMBL/GenBank/DDBJ databases">
        <title>Depth-based differentiation of microbial function through sediment-hosted aquifers and enrichment of novel symbionts in the deep terrestrial subsurface.</title>
        <authorList>
            <person name="Probst A.J."/>
            <person name="Ladd B."/>
            <person name="Jarett J.K."/>
            <person name="Geller-Mcgrath D.E."/>
            <person name="Sieber C.M.K."/>
            <person name="Emerson J.B."/>
            <person name="Anantharaman K."/>
            <person name="Thomas B.C."/>
            <person name="Malmstrom R."/>
            <person name="Stieglmeier M."/>
            <person name="Klingl A."/>
            <person name="Woyke T."/>
            <person name="Ryan C.M."/>
            <person name="Banfield J.F."/>
        </authorList>
    </citation>
    <scope>NUCLEOTIDE SEQUENCE [LARGE SCALE GENOMIC DNA]</scope>
</reference>
<feature type="domain" description="Hflx-type G" evidence="7">
    <location>
        <begin position="190"/>
        <end position="314"/>
    </location>
</feature>
<keyword evidence="2" id="KW-0963">Cytoplasm</keyword>
<comment type="subcellular location">
    <subcellularLocation>
        <location evidence="1">Cytoplasm</location>
    </subcellularLocation>
</comment>
<dbReference type="GO" id="GO:0005737">
    <property type="term" value="C:cytoplasm"/>
    <property type="evidence" value="ECO:0007669"/>
    <property type="project" value="UniProtKB-SubCell"/>
</dbReference>
<keyword evidence="6" id="KW-0342">GTP-binding</keyword>
<dbReference type="PANTHER" id="PTHR10229:SF0">
    <property type="entry name" value="GTP-BINDING PROTEIN 6-RELATED"/>
    <property type="match status" value="1"/>
</dbReference>
<dbReference type="InterPro" id="IPR016496">
    <property type="entry name" value="GTPase_HflX"/>
</dbReference>
<dbReference type="Gene3D" id="6.10.250.2860">
    <property type="match status" value="1"/>
</dbReference>
<dbReference type="PRINTS" id="PR00326">
    <property type="entry name" value="GTP1OBG"/>
</dbReference>
<evidence type="ECO:0000256" key="4">
    <source>
        <dbReference type="ARBA" id="ARBA00022741"/>
    </source>
</evidence>
<accession>A0A2M6ZFT2</accession>
<evidence type="ECO:0000256" key="5">
    <source>
        <dbReference type="ARBA" id="ARBA00022842"/>
    </source>
</evidence>
<proteinExistence type="inferred from homology"/>
<dbReference type="Proteomes" id="UP000229227">
    <property type="component" value="Unassembled WGS sequence"/>
</dbReference>
<protein>
    <submittedName>
        <fullName evidence="8">GTPase HflX</fullName>
    </submittedName>
</protein>
<evidence type="ECO:0000313" key="8">
    <source>
        <dbReference type="EMBL" id="PIU51263.1"/>
    </source>
</evidence>
<evidence type="ECO:0000256" key="3">
    <source>
        <dbReference type="ARBA" id="ARBA00022723"/>
    </source>
</evidence>
<dbReference type="Pfam" id="PF13167">
    <property type="entry name" value="GTP-bdg_N"/>
    <property type="match status" value="1"/>
</dbReference>